<dbReference type="EMBL" id="JYDP01000002">
    <property type="protein sequence ID" value="KRZ18591.1"/>
    <property type="molecule type" value="Genomic_DNA"/>
</dbReference>
<dbReference type="CDD" id="cd00590">
    <property type="entry name" value="RRM_SF"/>
    <property type="match status" value="2"/>
</dbReference>
<dbReference type="SMART" id="SM00360">
    <property type="entry name" value="RRM"/>
    <property type="match status" value="2"/>
</dbReference>
<dbReference type="InterPro" id="IPR012677">
    <property type="entry name" value="Nucleotide-bd_a/b_plait_sf"/>
</dbReference>
<dbReference type="SUPFAM" id="SSF54928">
    <property type="entry name" value="RNA-binding domain, RBD"/>
    <property type="match status" value="2"/>
</dbReference>
<dbReference type="Gene3D" id="3.30.70.330">
    <property type="match status" value="2"/>
</dbReference>
<name>A0A0V1I6W5_9BILA</name>
<evidence type="ECO:0000256" key="1">
    <source>
        <dbReference type="ARBA" id="ARBA00022884"/>
    </source>
</evidence>
<organism evidence="4 5">
    <name type="scientific">Trichinella zimbabwensis</name>
    <dbReference type="NCBI Taxonomy" id="268475"/>
    <lineage>
        <taxon>Eukaryota</taxon>
        <taxon>Metazoa</taxon>
        <taxon>Ecdysozoa</taxon>
        <taxon>Nematoda</taxon>
        <taxon>Enoplea</taxon>
        <taxon>Dorylaimia</taxon>
        <taxon>Trichinellida</taxon>
        <taxon>Trichinellidae</taxon>
        <taxon>Trichinella</taxon>
    </lineage>
</organism>
<evidence type="ECO:0000256" key="2">
    <source>
        <dbReference type="PROSITE-ProRule" id="PRU00176"/>
    </source>
</evidence>
<evidence type="ECO:0000313" key="5">
    <source>
        <dbReference type="Proteomes" id="UP000055024"/>
    </source>
</evidence>
<dbReference type="Proteomes" id="UP000055024">
    <property type="component" value="Unassembled WGS sequence"/>
</dbReference>
<feature type="non-terminal residue" evidence="4">
    <location>
        <position position="1"/>
    </location>
</feature>
<dbReference type="GO" id="GO:0003729">
    <property type="term" value="F:mRNA binding"/>
    <property type="evidence" value="ECO:0007669"/>
    <property type="project" value="TreeGrafter"/>
</dbReference>
<dbReference type="GO" id="GO:0005634">
    <property type="term" value="C:nucleus"/>
    <property type="evidence" value="ECO:0007669"/>
    <property type="project" value="TreeGrafter"/>
</dbReference>
<dbReference type="OrthoDB" id="5915797at2759"/>
<dbReference type="InterPro" id="IPR000504">
    <property type="entry name" value="RRM_dom"/>
</dbReference>
<keyword evidence="1 2" id="KW-0694">RNA-binding</keyword>
<evidence type="ECO:0000313" key="4">
    <source>
        <dbReference type="EMBL" id="KRZ18591.1"/>
    </source>
</evidence>
<dbReference type="PROSITE" id="PS50102">
    <property type="entry name" value="RRM"/>
    <property type="match status" value="1"/>
</dbReference>
<proteinExistence type="predicted"/>
<sequence>LCLSSVMSKLEMKIKRNNHFQFHLRDTVGLRENVGNAKYKRNGMIRNNENGIFNKSLRHCNGQRGREPFGISGRRINRRYDCQRDGYKYHPQTQRNAGSVKYLNMIQKQNTTWAFTKERVRKRRILYIPKLSKHVRKEDIQHVFSKYGAVLQCHILEDVDNCSSLVKMKNAREAFLAQRSLNGSSPIHSLRDGINVVFANRTVINKFKENSIAVSTITVNRAEASQAGPSNSTEVPLSSEEISNITEIKNNGEFVGYFGRCDITEKKDCQEIISENENRTTTFTRVDGPIDSYNFSVIDIPAHLNDSQFLKFCKSYGTVDYAILARRKYPPAVCGCVSFTNMNETSKTAFLKLNGTKFYGKQLKVFQSSCFVNLVTNNAD</sequence>
<dbReference type="InterPro" id="IPR050374">
    <property type="entry name" value="RRT5_SRSF_SR"/>
</dbReference>
<gene>
    <name evidence="4" type="ORF">T11_2920</name>
</gene>
<reference evidence="4 5" key="1">
    <citation type="submission" date="2015-01" db="EMBL/GenBank/DDBJ databases">
        <title>Evolution of Trichinella species and genotypes.</title>
        <authorList>
            <person name="Korhonen P.K."/>
            <person name="Edoardo P."/>
            <person name="Giuseppe L.R."/>
            <person name="Gasser R.B."/>
        </authorList>
    </citation>
    <scope>NUCLEOTIDE SEQUENCE [LARGE SCALE GENOMIC DNA]</scope>
    <source>
        <strain evidence="4">ISS1029</strain>
    </source>
</reference>
<comment type="caution">
    <text evidence="4">The sequence shown here is derived from an EMBL/GenBank/DDBJ whole genome shotgun (WGS) entry which is preliminary data.</text>
</comment>
<dbReference type="InterPro" id="IPR035979">
    <property type="entry name" value="RBD_domain_sf"/>
</dbReference>
<evidence type="ECO:0000259" key="3">
    <source>
        <dbReference type="PROSITE" id="PS50102"/>
    </source>
</evidence>
<dbReference type="PANTHER" id="PTHR23003">
    <property type="entry name" value="RNA RECOGNITION MOTIF RRM DOMAIN CONTAINING PROTEIN"/>
    <property type="match status" value="1"/>
</dbReference>
<feature type="domain" description="RRM" evidence="3">
    <location>
        <begin position="124"/>
        <end position="201"/>
    </location>
</feature>
<protein>
    <recommendedName>
        <fullName evidence="3">RRM domain-containing protein</fullName>
    </recommendedName>
</protein>
<keyword evidence="5" id="KW-1185">Reference proteome</keyword>
<dbReference type="Pfam" id="PF00076">
    <property type="entry name" value="RRM_1"/>
    <property type="match status" value="1"/>
</dbReference>
<dbReference type="GO" id="GO:0005737">
    <property type="term" value="C:cytoplasm"/>
    <property type="evidence" value="ECO:0007669"/>
    <property type="project" value="TreeGrafter"/>
</dbReference>
<dbReference type="AlphaFoldDB" id="A0A0V1I6W5"/>
<accession>A0A0V1I6W5</accession>